<organism evidence="1 2">
    <name type="scientific">Trichoderma asperellum (strain ATCC 204424 / CBS 433.97 / NBRC 101777)</name>
    <dbReference type="NCBI Taxonomy" id="1042311"/>
    <lineage>
        <taxon>Eukaryota</taxon>
        <taxon>Fungi</taxon>
        <taxon>Dikarya</taxon>
        <taxon>Ascomycota</taxon>
        <taxon>Pezizomycotina</taxon>
        <taxon>Sordariomycetes</taxon>
        <taxon>Hypocreomycetidae</taxon>
        <taxon>Hypocreales</taxon>
        <taxon>Hypocreaceae</taxon>
        <taxon>Trichoderma</taxon>
    </lineage>
</organism>
<name>A0A2T3YVA0_TRIA4</name>
<dbReference type="Proteomes" id="UP000240493">
    <property type="component" value="Unassembled WGS sequence"/>
</dbReference>
<keyword evidence="2" id="KW-1185">Reference proteome</keyword>
<dbReference type="AlphaFoldDB" id="A0A2T3YVA0"/>
<evidence type="ECO:0000313" key="1">
    <source>
        <dbReference type="EMBL" id="PTB36479.1"/>
    </source>
</evidence>
<sequence>MGTLVVVYATQVLLVMSNRAFGDMGIRLNLLSLDITHFSLRNIKTPSPLTTDSATTEAHPADKLCMDLTGLWQV</sequence>
<reference evidence="1 2" key="1">
    <citation type="submission" date="2016-07" db="EMBL/GenBank/DDBJ databases">
        <title>Multiple horizontal gene transfer events from other fungi enriched the ability of initially mycotrophic Trichoderma (Ascomycota) to feed on dead plant biomass.</title>
        <authorList>
            <consortium name="DOE Joint Genome Institute"/>
            <person name="Aerts A."/>
            <person name="Atanasova L."/>
            <person name="Chenthamara K."/>
            <person name="Zhang J."/>
            <person name="Grujic M."/>
            <person name="Henrissat B."/>
            <person name="Kuo A."/>
            <person name="Salamov A."/>
            <person name="Lipzen A."/>
            <person name="Labutti K."/>
            <person name="Barry K."/>
            <person name="Miao Y."/>
            <person name="Rahimi M.J."/>
            <person name="Shen Q."/>
            <person name="Grigoriev I.V."/>
            <person name="Kubicek C.P."/>
            <person name="Druzhinina I.S."/>
        </authorList>
    </citation>
    <scope>NUCLEOTIDE SEQUENCE [LARGE SCALE GENOMIC DNA]</scope>
    <source>
        <strain evidence="1 2">CBS 433.97</strain>
    </source>
</reference>
<proteinExistence type="predicted"/>
<dbReference type="EMBL" id="KZ679270">
    <property type="protein sequence ID" value="PTB36479.1"/>
    <property type="molecule type" value="Genomic_DNA"/>
</dbReference>
<protein>
    <submittedName>
        <fullName evidence="1">Uncharacterized protein</fullName>
    </submittedName>
</protein>
<gene>
    <name evidence="1" type="ORF">M441DRAFT_73282</name>
</gene>
<evidence type="ECO:0000313" key="2">
    <source>
        <dbReference type="Proteomes" id="UP000240493"/>
    </source>
</evidence>
<accession>A0A2T3YVA0</accession>